<dbReference type="EMBL" id="BRXS01000002">
    <property type="protein sequence ID" value="GLC25177.1"/>
    <property type="molecule type" value="Genomic_DNA"/>
</dbReference>
<name>A0AA37Q5S1_9BACT</name>
<keyword evidence="6" id="KW-1185">Reference proteome</keyword>
<evidence type="ECO:0000256" key="2">
    <source>
        <dbReference type="ARBA" id="ARBA00023125"/>
    </source>
</evidence>
<evidence type="ECO:0000313" key="5">
    <source>
        <dbReference type="EMBL" id="GLC25177.1"/>
    </source>
</evidence>
<organism evidence="5 6">
    <name type="scientific">Roseisolibacter agri</name>
    <dbReference type="NCBI Taxonomy" id="2014610"/>
    <lineage>
        <taxon>Bacteria</taxon>
        <taxon>Pseudomonadati</taxon>
        <taxon>Gemmatimonadota</taxon>
        <taxon>Gemmatimonadia</taxon>
        <taxon>Gemmatimonadales</taxon>
        <taxon>Gemmatimonadaceae</taxon>
        <taxon>Roseisolibacter</taxon>
    </lineage>
</organism>
<comment type="caution">
    <text evidence="5">The sequence shown here is derived from an EMBL/GenBank/DDBJ whole genome shotgun (WGS) entry which is preliminary data.</text>
</comment>
<dbReference type="PANTHER" id="PTHR44688:SF16">
    <property type="entry name" value="DNA-BINDING TRANSCRIPTIONAL ACTIVATOR DEVR_DOSR"/>
    <property type="match status" value="1"/>
</dbReference>
<dbReference type="InterPro" id="IPR000792">
    <property type="entry name" value="Tscrpt_reg_LuxR_C"/>
</dbReference>
<feature type="domain" description="HTH luxR-type" evidence="4">
    <location>
        <begin position="233"/>
        <end position="297"/>
    </location>
</feature>
<dbReference type="InterPro" id="IPR016032">
    <property type="entry name" value="Sig_transdc_resp-reg_C-effctor"/>
</dbReference>
<sequence length="297" mass="31832">MQSPDPVPAWWYRHRRAHGIGSWDEPMHVRLLAERRMPIERSPFRHEGLRPAGLHHYSGITSEHYPAGELIVTVGYPAQRRPHFGADDTALLALLLPALRVAHHAQATAAARLAAAVALLDAGAEALQVVAADGRTLHRNAALGALLASEPERDRLEDAMAHAARGLRALRRPRADASSIAATLHGTPPERAVATTRARYVVRARPAPEAAWGAPGVVLVSVARDAAAPDVAAAARALGLTAREAEVARLLVERLTNAELAGALGISVHTARHHTQRVMQKLGVGSRRELAARLRAT</sequence>
<keyword evidence="2" id="KW-0238">DNA-binding</keyword>
<evidence type="ECO:0000256" key="1">
    <source>
        <dbReference type="ARBA" id="ARBA00023015"/>
    </source>
</evidence>
<keyword evidence="1" id="KW-0805">Transcription regulation</keyword>
<dbReference type="AlphaFoldDB" id="A0AA37Q5S1"/>
<dbReference type="GO" id="GO:0006355">
    <property type="term" value="P:regulation of DNA-templated transcription"/>
    <property type="evidence" value="ECO:0007669"/>
    <property type="project" value="InterPro"/>
</dbReference>
<dbReference type="PANTHER" id="PTHR44688">
    <property type="entry name" value="DNA-BINDING TRANSCRIPTIONAL ACTIVATOR DEVR_DOSR"/>
    <property type="match status" value="1"/>
</dbReference>
<reference evidence="5" key="1">
    <citation type="submission" date="2022-08" db="EMBL/GenBank/DDBJ databases">
        <title>Draft genome sequencing of Roseisolibacter agri AW1220.</title>
        <authorList>
            <person name="Tobiishi Y."/>
            <person name="Tonouchi A."/>
        </authorList>
    </citation>
    <scope>NUCLEOTIDE SEQUENCE</scope>
    <source>
        <strain evidence="5">AW1220</strain>
    </source>
</reference>
<dbReference type="Pfam" id="PF00196">
    <property type="entry name" value="GerE"/>
    <property type="match status" value="1"/>
</dbReference>
<dbReference type="SMART" id="SM00421">
    <property type="entry name" value="HTH_LUXR"/>
    <property type="match status" value="1"/>
</dbReference>
<accession>A0AA37Q5S1</accession>
<protein>
    <recommendedName>
        <fullName evidence="4">HTH luxR-type domain-containing protein</fullName>
    </recommendedName>
</protein>
<gene>
    <name evidence="5" type="ORF">rosag_16900</name>
</gene>
<dbReference type="PROSITE" id="PS50043">
    <property type="entry name" value="HTH_LUXR_2"/>
    <property type="match status" value="1"/>
</dbReference>
<dbReference type="RefSeq" id="WP_284349618.1">
    <property type="nucleotide sequence ID" value="NZ_BRXS01000002.1"/>
</dbReference>
<dbReference type="InterPro" id="IPR036388">
    <property type="entry name" value="WH-like_DNA-bd_sf"/>
</dbReference>
<evidence type="ECO:0000256" key="3">
    <source>
        <dbReference type="ARBA" id="ARBA00023163"/>
    </source>
</evidence>
<evidence type="ECO:0000313" key="6">
    <source>
        <dbReference type="Proteomes" id="UP001161325"/>
    </source>
</evidence>
<evidence type="ECO:0000259" key="4">
    <source>
        <dbReference type="PROSITE" id="PS50043"/>
    </source>
</evidence>
<dbReference type="CDD" id="cd06170">
    <property type="entry name" value="LuxR_C_like"/>
    <property type="match status" value="1"/>
</dbReference>
<dbReference type="GO" id="GO:0003677">
    <property type="term" value="F:DNA binding"/>
    <property type="evidence" value="ECO:0007669"/>
    <property type="project" value="UniProtKB-KW"/>
</dbReference>
<dbReference type="PRINTS" id="PR00038">
    <property type="entry name" value="HTHLUXR"/>
</dbReference>
<keyword evidence="3" id="KW-0804">Transcription</keyword>
<proteinExistence type="predicted"/>
<dbReference type="Proteomes" id="UP001161325">
    <property type="component" value="Unassembled WGS sequence"/>
</dbReference>
<dbReference type="SUPFAM" id="SSF46894">
    <property type="entry name" value="C-terminal effector domain of the bipartite response regulators"/>
    <property type="match status" value="1"/>
</dbReference>
<dbReference type="Gene3D" id="1.10.10.10">
    <property type="entry name" value="Winged helix-like DNA-binding domain superfamily/Winged helix DNA-binding domain"/>
    <property type="match status" value="1"/>
</dbReference>